<keyword evidence="1" id="KW-0812">Transmembrane</keyword>
<keyword evidence="1" id="KW-1133">Transmembrane helix</keyword>
<accession>A0ABT6PHC5</accession>
<keyword evidence="3" id="KW-1185">Reference proteome</keyword>
<organism evidence="2 3">
    <name type="scientific">Saccharopolyspora ipomoeae</name>
    <dbReference type="NCBI Taxonomy" id="3042027"/>
    <lineage>
        <taxon>Bacteria</taxon>
        <taxon>Bacillati</taxon>
        <taxon>Actinomycetota</taxon>
        <taxon>Actinomycetes</taxon>
        <taxon>Pseudonocardiales</taxon>
        <taxon>Pseudonocardiaceae</taxon>
        <taxon>Saccharopolyspora</taxon>
    </lineage>
</organism>
<sequence length="190" mass="21226">MAQESDSARFHEQDRELARRTAAQLAGESTSVIHFAARKVVYDVPGRRRNGTQQSTGATRVLQMIVMAPLAILYIPVMLFLSLLAEAGIQLHSRRARQVSVHGDRACTTPSFADAVRASEGSLWLAWSKSQVTLMTTSDHGPQVVWRSSRQDRPELKIAKTTVRWADGSRVEFDLSPEERQRVTERNGTP</sequence>
<evidence type="ECO:0000313" key="3">
    <source>
        <dbReference type="Proteomes" id="UP001237595"/>
    </source>
</evidence>
<evidence type="ECO:0000256" key="1">
    <source>
        <dbReference type="SAM" id="Phobius"/>
    </source>
</evidence>
<proteinExistence type="predicted"/>
<evidence type="ECO:0000313" key="2">
    <source>
        <dbReference type="EMBL" id="MDI2027403.1"/>
    </source>
</evidence>
<keyword evidence="1" id="KW-0472">Membrane</keyword>
<dbReference type="Proteomes" id="UP001237595">
    <property type="component" value="Unassembled WGS sequence"/>
</dbReference>
<reference evidence="2 3" key="1">
    <citation type="submission" date="2023-04" db="EMBL/GenBank/DDBJ databases">
        <title>Draft genome sequence of Saccharopolyspora sp. TS4A08 isolated from sweet potato rhizospheric soil.</title>
        <authorList>
            <person name="Suksaard P."/>
            <person name="Duangmal K."/>
        </authorList>
    </citation>
    <scope>NUCLEOTIDE SEQUENCE [LARGE SCALE GENOMIC DNA]</scope>
    <source>
        <strain evidence="2 3">TS4A08</strain>
    </source>
</reference>
<comment type="caution">
    <text evidence="2">The sequence shown here is derived from an EMBL/GenBank/DDBJ whole genome shotgun (WGS) entry which is preliminary data.</text>
</comment>
<protein>
    <submittedName>
        <fullName evidence="2">Uncharacterized protein</fullName>
    </submittedName>
</protein>
<gene>
    <name evidence="2" type="ORF">QFW96_02220</name>
</gene>
<dbReference type="RefSeq" id="WP_281453766.1">
    <property type="nucleotide sequence ID" value="NZ_JASAOF010000001.1"/>
</dbReference>
<dbReference type="EMBL" id="JASAOF010000001">
    <property type="protein sequence ID" value="MDI2027403.1"/>
    <property type="molecule type" value="Genomic_DNA"/>
</dbReference>
<name>A0ABT6PHC5_9PSEU</name>
<feature type="transmembrane region" description="Helical" evidence="1">
    <location>
        <begin position="61"/>
        <end position="85"/>
    </location>
</feature>